<proteinExistence type="predicted"/>
<dbReference type="Proteomes" id="UP001524586">
    <property type="component" value="Unassembled WGS sequence"/>
</dbReference>
<sequence>MKIDNKQIVQSDESQTSEQMVDKSRRSFAKAGAVAPVILTLASRPALGGGGGGGVCFTPSRSLSRNTSLSQNDKNGLCNGKSPGYWKNATDWPVSKYTPFHPLFATGSYVGNTYKNSNGSSKTLIQVLNLGGTGDPQMVAFHIVGAYLNVLAGLVSDQALTEQGVRDIWAEYASDGSYEVVAGESWNGEDIKNYLVENFISP</sequence>
<protein>
    <submittedName>
        <fullName evidence="2">Uncharacterized protein</fullName>
    </submittedName>
</protein>
<dbReference type="RefSeq" id="WP_256613502.1">
    <property type="nucleotide sequence ID" value="NZ_JANIBK010000005.1"/>
</dbReference>
<organism evidence="2 3">
    <name type="scientific">Methylomonas rivi</name>
    <dbReference type="NCBI Taxonomy" id="2952226"/>
    <lineage>
        <taxon>Bacteria</taxon>
        <taxon>Pseudomonadati</taxon>
        <taxon>Pseudomonadota</taxon>
        <taxon>Gammaproteobacteria</taxon>
        <taxon>Methylococcales</taxon>
        <taxon>Methylococcaceae</taxon>
        <taxon>Methylomonas</taxon>
    </lineage>
</organism>
<accession>A0ABT1U048</accession>
<reference evidence="2 3" key="1">
    <citation type="submission" date="2022-07" db="EMBL/GenBank/DDBJ databases">
        <title>Methylomonas rivi sp. nov., Methylomonas rosea sp. nov., Methylomonas aureus sp. nov. and Methylomonas subterranea sp. nov., four novel methanotrophs isolated from a freshwater creek and the deep terrestrial subsurface.</title>
        <authorList>
            <person name="Abin C."/>
            <person name="Sankaranarayanan K."/>
            <person name="Garner C."/>
            <person name="Sindelar R."/>
            <person name="Kotary K."/>
            <person name="Garner R."/>
            <person name="Barclay S."/>
            <person name="Lawson P."/>
            <person name="Krumholz L."/>
        </authorList>
    </citation>
    <scope>NUCLEOTIDE SEQUENCE [LARGE SCALE GENOMIC DNA]</scope>
    <source>
        <strain evidence="2 3">WSC-6</strain>
    </source>
</reference>
<gene>
    <name evidence="2" type="ORF">NP596_01850</name>
</gene>
<feature type="region of interest" description="Disordered" evidence="1">
    <location>
        <begin position="1"/>
        <end position="20"/>
    </location>
</feature>
<dbReference type="EMBL" id="JANIBK010000005">
    <property type="protein sequence ID" value="MCQ8127186.1"/>
    <property type="molecule type" value="Genomic_DNA"/>
</dbReference>
<evidence type="ECO:0000313" key="2">
    <source>
        <dbReference type="EMBL" id="MCQ8127186.1"/>
    </source>
</evidence>
<evidence type="ECO:0000256" key="1">
    <source>
        <dbReference type="SAM" id="MobiDB-lite"/>
    </source>
</evidence>
<evidence type="ECO:0000313" key="3">
    <source>
        <dbReference type="Proteomes" id="UP001524586"/>
    </source>
</evidence>
<comment type="caution">
    <text evidence="2">The sequence shown here is derived from an EMBL/GenBank/DDBJ whole genome shotgun (WGS) entry which is preliminary data.</text>
</comment>
<keyword evidence="3" id="KW-1185">Reference proteome</keyword>
<name>A0ABT1U048_9GAMM</name>
<feature type="compositionally biased region" description="Polar residues" evidence="1">
    <location>
        <begin position="7"/>
        <end position="19"/>
    </location>
</feature>